<name>A0A3D9S1L6_9FLAO</name>
<evidence type="ECO:0000313" key="3">
    <source>
        <dbReference type="Proteomes" id="UP000256429"/>
    </source>
</evidence>
<dbReference type="Gene3D" id="3.90.79.10">
    <property type="entry name" value="Nucleoside Triphosphate Pyrophosphohydrolase"/>
    <property type="match status" value="1"/>
</dbReference>
<dbReference type="RefSeq" id="WP_115877463.1">
    <property type="nucleotide sequence ID" value="NZ_QTTQ01000009.1"/>
</dbReference>
<dbReference type="InterPro" id="IPR015797">
    <property type="entry name" value="NUDIX_hydrolase-like_dom_sf"/>
</dbReference>
<dbReference type="EMBL" id="QTTQ01000009">
    <property type="protein sequence ID" value="REE82755.1"/>
    <property type="molecule type" value="Genomic_DNA"/>
</dbReference>
<dbReference type="PANTHER" id="PTHR10885:SF20">
    <property type="entry name" value="NUDIX HYDROLASE DOMAIN-CONTAINING PROTEIN"/>
    <property type="match status" value="1"/>
</dbReference>
<dbReference type="GO" id="GO:0004452">
    <property type="term" value="F:isopentenyl-diphosphate delta-isomerase activity"/>
    <property type="evidence" value="ECO:0007669"/>
    <property type="project" value="TreeGrafter"/>
</dbReference>
<reference evidence="2 3" key="1">
    <citation type="submission" date="2018-08" db="EMBL/GenBank/DDBJ databases">
        <title>Genomic Encyclopedia of Type Strains, Phase III (KMG-III): the genomes of soil and plant-associated and newly described type strains.</title>
        <authorList>
            <person name="Whitman W."/>
        </authorList>
    </citation>
    <scope>NUCLEOTIDE SEQUENCE [LARGE SCALE GENOMIC DNA]</scope>
    <source>
        <strain evidence="2 3">325-5</strain>
    </source>
</reference>
<protein>
    <submittedName>
        <fullName evidence="2">Isopentenyldiphosphate isomerase</fullName>
    </submittedName>
</protein>
<dbReference type="Proteomes" id="UP000256429">
    <property type="component" value="Unassembled WGS sequence"/>
</dbReference>
<dbReference type="PANTHER" id="PTHR10885">
    <property type="entry name" value="ISOPENTENYL-DIPHOSPHATE DELTA-ISOMERASE"/>
    <property type="match status" value="1"/>
</dbReference>
<accession>A0A3D9S1L6</accession>
<dbReference type="GO" id="GO:0009240">
    <property type="term" value="P:isopentenyl diphosphate biosynthetic process"/>
    <property type="evidence" value="ECO:0007669"/>
    <property type="project" value="TreeGrafter"/>
</dbReference>
<proteinExistence type="predicted"/>
<dbReference type="SUPFAM" id="SSF55811">
    <property type="entry name" value="Nudix"/>
    <property type="match status" value="1"/>
</dbReference>
<dbReference type="GO" id="GO:0005737">
    <property type="term" value="C:cytoplasm"/>
    <property type="evidence" value="ECO:0007669"/>
    <property type="project" value="TreeGrafter"/>
</dbReference>
<dbReference type="AlphaFoldDB" id="A0A3D9S1L6"/>
<keyword evidence="2" id="KW-0413">Isomerase</keyword>
<dbReference type="PROSITE" id="PS51462">
    <property type="entry name" value="NUDIX"/>
    <property type="match status" value="1"/>
</dbReference>
<evidence type="ECO:0000313" key="2">
    <source>
        <dbReference type="EMBL" id="REE82755.1"/>
    </source>
</evidence>
<comment type="caution">
    <text evidence="2">The sequence shown here is derived from an EMBL/GenBank/DDBJ whole genome shotgun (WGS) entry which is preliminary data.</text>
</comment>
<sequence>MDEYIDLLNENGKKTGQTCLKSEAHKKGLFHASVHIWIFDKHKNVLIQKRATNKDTFPNLWDVSVAGHISAGEKPIISAIREIQEEVGIIISEHDLAFIGTSKKKVKHHANLIDYELHNIYMCKTNFKITSLKIQHEEVSELKLIHIDKLIKEINTENNHFVPHGNDYYNFVLNKIKQHNC</sequence>
<dbReference type="Pfam" id="PF00293">
    <property type="entry name" value="NUDIX"/>
    <property type="match status" value="1"/>
</dbReference>
<organism evidence="2 3">
    <name type="scientific">Lutibacter oceani</name>
    <dbReference type="NCBI Taxonomy" id="1853311"/>
    <lineage>
        <taxon>Bacteria</taxon>
        <taxon>Pseudomonadati</taxon>
        <taxon>Bacteroidota</taxon>
        <taxon>Flavobacteriia</taxon>
        <taxon>Flavobacteriales</taxon>
        <taxon>Flavobacteriaceae</taxon>
        <taxon>Lutibacter</taxon>
    </lineage>
</organism>
<gene>
    <name evidence="2" type="ORF">BX611_0024</name>
</gene>
<dbReference type="CDD" id="cd04692">
    <property type="entry name" value="NUDIX_Hydrolase"/>
    <property type="match status" value="1"/>
</dbReference>
<feature type="domain" description="Nudix hydrolase" evidence="1">
    <location>
        <begin position="29"/>
        <end position="167"/>
    </location>
</feature>
<dbReference type="InterPro" id="IPR000086">
    <property type="entry name" value="NUDIX_hydrolase_dom"/>
</dbReference>
<keyword evidence="3" id="KW-1185">Reference proteome</keyword>
<evidence type="ECO:0000259" key="1">
    <source>
        <dbReference type="PROSITE" id="PS51462"/>
    </source>
</evidence>
<dbReference type="OrthoDB" id="9786032at2"/>